<dbReference type="Proteomes" id="UP000280819">
    <property type="component" value="Unassembled WGS sequence"/>
</dbReference>
<dbReference type="InterPro" id="IPR027417">
    <property type="entry name" value="P-loop_NTPase"/>
</dbReference>
<evidence type="ECO:0000313" key="3">
    <source>
        <dbReference type="EMBL" id="RRD05981.1"/>
    </source>
</evidence>
<dbReference type="SUPFAM" id="SSF52540">
    <property type="entry name" value="P-loop containing nucleoside triphosphate hydrolases"/>
    <property type="match status" value="1"/>
</dbReference>
<dbReference type="PANTHER" id="PTHR43566:SF2">
    <property type="entry name" value="DUF4143 DOMAIN-CONTAINING PROTEIN"/>
    <property type="match status" value="1"/>
</dbReference>
<evidence type="ECO:0000259" key="2">
    <source>
        <dbReference type="Pfam" id="PF13635"/>
    </source>
</evidence>
<dbReference type="PANTHER" id="PTHR43566">
    <property type="entry name" value="CONSERVED PROTEIN"/>
    <property type="match status" value="1"/>
</dbReference>
<proteinExistence type="predicted"/>
<dbReference type="InterPro" id="IPR025420">
    <property type="entry name" value="DUF4143"/>
</dbReference>
<gene>
    <name evidence="3" type="ORF">EII34_04670</name>
</gene>
<feature type="domain" description="DUF4143" evidence="2">
    <location>
        <begin position="198"/>
        <end position="359"/>
    </location>
</feature>
<keyword evidence="3" id="KW-0547">Nucleotide-binding</keyword>
<dbReference type="EMBL" id="RQZG01000004">
    <property type="protein sequence ID" value="RRD05981.1"/>
    <property type="molecule type" value="Genomic_DNA"/>
</dbReference>
<dbReference type="InterPro" id="IPR041682">
    <property type="entry name" value="AAA_14"/>
</dbReference>
<evidence type="ECO:0000259" key="1">
    <source>
        <dbReference type="Pfam" id="PF13173"/>
    </source>
</evidence>
<feature type="domain" description="AAA" evidence="1">
    <location>
        <begin position="20"/>
        <end position="137"/>
    </location>
</feature>
<dbReference type="OrthoDB" id="128089at2"/>
<name>A0A3P1T952_9ACTN</name>
<comment type="caution">
    <text evidence="3">The sequence shown here is derived from an EMBL/GenBank/DDBJ whole genome shotgun (WGS) entry which is preliminary data.</text>
</comment>
<keyword evidence="3" id="KW-0067">ATP-binding</keyword>
<organism evidence="3 4">
    <name type="scientific">Arachnia propionica</name>
    <dbReference type="NCBI Taxonomy" id="1750"/>
    <lineage>
        <taxon>Bacteria</taxon>
        <taxon>Bacillati</taxon>
        <taxon>Actinomycetota</taxon>
        <taxon>Actinomycetes</taxon>
        <taxon>Propionibacteriales</taxon>
        <taxon>Propionibacteriaceae</taxon>
        <taxon>Arachnia</taxon>
    </lineage>
</organism>
<dbReference type="Pfam" id="PF13173">
    <property type="entry name" value="AAA_14"/>
    <property type="match status" value="1"/>
</dbReference>
<dbReference type="GO" id="GO:0005524">
    <property type="term" value="F:ATP binding"/>
    <property type="evidence" value="ECO:0007669"/>
    <property type="project" value="UniProtKB-KW"/>
</dbReference>
<dbReference type="AlphaFoldDB" id="A0A3P1T952"/>
<protein>
    <submittedName>
        <fullName evidence="3">ATP-binding protein</fullName>
    </submittedName>
</protein>
<dbReference type="RefSeq" id="WP_124843432.1">
    <property type="nucleotide sequence ID" value="NZ_RQZG01000004.1"/>
</dbReference>
<sequence>MAVRPRNLQSIAAEALAIFPAVMLLGARQVGKSTLARLLTAQGAHYTTLDDASTLSLAEHDPVGYLTMAGTGTLVIDELQRRPELMLDIKATIDRDRRPGRFILTGSADLLRLQRTPDSLAGRAALLQVEGFSQGELHDHVEDFVALLERNPGDAASSPLGLTDYSHRMIRGGFPEVQQLPPRTRRLWFDSYLTQSVQRDAGDLGVPYQPGRLYQLLRVLAANQSGELVKAHAASRADLPATSITPYLDLLSRLFLTYTLPPWTNNPLQRVTGKPKSGIRDVGLAAHLVGASQEQLATPGSPQLGGLLESFVATELLKQRTWSEQQYNLHHFRDSRGNEVDIIIELADGRVWGIEVKASQTVRFDHFATLAKLRDRLGPRFRGGVVLSLHPDPLPMGPSLWALPVSALWS</sequence>
<evidence type="ECO:0000313" key="4">
    <source>
        <dbReference type="Proteomes" id="UP000280819"/>
    </source>
</evidence>
<dbReference type="Pfam" id="PF13635">
    <property type="entry name" value="DUF4143"/>
    <property type="match status" value="1"/>
</dbReference>
<accession>A0A3P1T952</accession>
<reference evidence="3 4" key="1">
    <citation type="submission" date="2018-11" db="EMBL/GenBank/DDBJ databases">
        <title>Genomes From Bacteria Associated with the Canine Oral Cavity: a Test Case for Automated Genome-Based Taxonomic Assignment.</title>
        <authorList>
            <person name="Coil D.A."/>
            <person name="Jospin G."/>
            <person name="Darling A.E."/>
            <person name="Wallis C."/>
            <person name="Davis I.J."/>
            <person name="Harris S."/>
            <person name="Eisen J.A."/>
            <person name="Holcombe L.J."/>
            <person name="O'Flynn C."/>
        </authorList>
    </citation>
    <scope>NUCLEOTIDE SEQUENCE [LARGE SCALE GENOMIC DNA]</scope>
    <source>
        <strain evidence="3 4">OH887_COT-365</strain>
    </source>
</reference>